<dbReference type="EMBL" id="JARKIF010000035">
    <property type="protein sequence ID" value="KAJ7610445.1"/>
    <property type="molecule type" value="Genomic_DNA"/>
</dbReference>
<protein>
    <submittedName>
        <fullName evidence="3">Uncharacterized protein</fullName>
    </submittedName>
</protein>
<name>A0AAD7F9G1_9AGAR</name>
<sequence>MLTALVLTAGVVLDCTLLELVSVVPLELAAAVGTVDVAELEGTLLVLDAADVLAVGTELETTLTALVPEARLVLDWTSTLLELVGAVPLIFELAVGVVDSTELEGSLLVVLDDEHGEKDNRAVPGHFAVNIHFRCQKCKLNANFTKSEIRADSIALRSITWVTGGAGYPAGDRRLPVAVGNQLKYQMYAGVRLSQCLPLKSAIKRIKNSAASVVGPQSHPELMKGIHIIPYHGPPTPLAEKARRFVSTSKPTPPSVSSLQGAPYRYNDMEEVVQTSLPDQPSSSASKEGIPAPTSAPHTTALQASYAALEDRSHRLRQDVVSENQELKQTGRIYGRHYQSYIKWFEASEASRVEADPSYAPIPALPITVAKVTLYLDHEMTRPKKIKLSEGAESTSTCGPEHAKQVVSALEHHRFDTQHLYPNDPLAQVSLRSDARIKTLQAAFEEKEPERVKK</sequence>
<proteinExistence type="predicted"/>
<comment type="caution">
    <text evidence="3">The sequence shown here is derived from an EMBL/GenBank/DDBJ whole genome shotgun (WGS) entry which is preliminary data.</text>
</comment>
<dbReference type="AlphaFoldDB" id="A0AAD7F9G1"/>
<evidence type="ECO:0000256" key="2">
    <source>
        <dbReference type="SAM" id="SignalP"/>
    </source>
</evidence>
<keyword evidence="2" id="KW-0732">Signal</keyword>
<accession>A0AAD7F9G1</accession>
<gene>
    <name evidence="3" type="ORF">FB45DRAFT_875800</name>
</gene>
<evidence type="ECO:0000313" key="4">
    <source>
        <dbReference type="Proteomes" id="UP001221142"/>
    </source>
</evidence>
<feature type="region of interest" description="Disordered" evidence="1">
    <location>
        <begin position="275"/>
        <end position="297"/>
    </location>
</feature>
<organism evidence="3 4">
    <name type="scientific">Roridomyces roridus</name>
    <dbReference type="NCBI Taxonomy" id="1738132"/>
    <lineage>
        <taxon>Eukaryota</taxon>
        <taxon>Fungi</taxon>
        <taxon>Dikarya</taxon>
        <taxon>Basidiomycota</taxon>
        <taxon>Agaricomycotina</taxon>
        <taxon>Agaricomycetes</taxon>
        <taxon>Agaricomycetidae</taxon>
        <taxon>Agaricales</taxon>
        <taxon>Marasmiineae</taxon>
        <taxon>Mycenaceae</taxon>
        <taxon>Roridomyces</taxon>
    </lineage>
</organism>
<keyword evidence="4" id="KW-1185">Reference proteome</keyword>
<evidence type="ECO:0000313" key="3">
    <source>
        <dbReference type="EMBL" id="KAJ7610445.1"/>
    </source>
</evidence>
<feature type="chain" id="PRO_5042123310" evidence="2">
    <location>
        <begin position="24"/>
        <end position="454"/>
    </location>
</feature>
<evidence type="ECO:0000256" key="1">
    <source>
        <dbReference type="SAM" id="MobiDB-lite"/>
    </source>
</evidence>
<feature type="signal peptide" evidence="2">
    <location>
        <begin position="1"/>
        <end position="23"/>
    </location>
</feature>
<dbReference type="Proteomes" id="UP001221142">
    <property type="component" value="Unassembled WGS sequence"/>
</dbReference>
<feature type="compositionally biased region" description="Polar residues" evidence="1">
    <location>
        <begin position="275"/>
        <end position="286"/>
    </location>
</feature>
<reference evidence="3" key="1">
    <citation type="submission" date="2023-03" db="EMBL/GenBank/DDBJ databases">
        <title>Massive genome expansion in bonnet fungi (Mycena s.s.) driven by repeated elements and novel gene families across ecological guilds.</title>
        <authorList>
            <consortium name="Lawrence Berkeley National Laboratory"/>
            <person name="Harder C.B."/>
            <person name="Miyauchi S."/>
            <person name="Viragh M."/>
            <person name="Kuo A."/>
            <person name="Thoen E."/>
            <person name="Andreopoulos B."/>
            <person name="Lu D."/>
            <person name="Skrede I."/>
            <person name="Drula E."/>
            <person name="Henrissat B."/>
            <person name="Morin E."/>
            <person name="Kohler A."/>
            <person name="Barry K."/>
            <person name="LaButti K."/>
            <person name="Morin E."/>
            <person name="Salamov A."/>
            <person name="Lipzen A."/>
            <person name="Mereny Z."/>
            <person name="Hegedus B."/>
            <person name="Baldrian P."/>
            <person name="Stursova M."/>
            <person name="Weitz H."/>
            <person name="Taylor A."/>
            <person name="Grigoriev I.V."/>
            <person name="Nagy L.G."/>
            <person name="Martin F."/>
            <person name="Kauserud H."/>
        </authorList>
    </citation>
    <scope>NUCLEOTIDE SEQUENCE</scope>
    <source>
        <strain evidence="3">9284</strain>
    </source>
</reference>